<feature type="transmembrane region" description="Helical" evidence="2">
    <location>
        <begin position="191"/>
        <end position="210"/>
    </location>
</feature>
<keyword evidence="3" id="KW-0436">Ligase</keyword>
<feature type="transmembrane region" description="Helical" evidence="2">
    <location>
        <begin position="62"/>
        <end position="83"/>
    </location>
</feature>
<dbReference type="PANTHER" id="PTHR37422:SF13">
    <property type="entry name" value="LIPOPOLYSACCHARIDE BIOSYNTHESIS PROTEIN PA4999-RELATED"/>
    <property type="match status" value="1"/>
</dbReference>
<evidence type="ECO:0000313" key="3">
    <source>
        <dbReference type="EMBL" id="APZ52176.1"/>
    </source>
</evidence>
<dbReference type="PANTHER" id="PTHR37422">
    <property type="entry name" value="TEICHURONIC ACID BIOSYNTHESIS PROTEIN TUAE"/>
    <property type="match status" value="1"/>
</dbReference>
<keyword evidence="2" id="KW-0472">Membrane</keyword>
<keyword evidence="2" id="KW-0812">Transmembrane</keyword>
<feature type="transmembrane region" description="Helical" evidence="2">
    <location>
        <begin position="20"/>
        <end position="50"/>
    </location>
</feature>
<feature type="transmembrane region" description="Helical" evidence="2">
    <location>
        <begin position="103"/>
        <end position="121"/>
    </location>
</feature>
<keyword evidence="4" id="KW-1185">Reference proteome</keyword>
<organism evidence="3 4">
    <name type="scientific">Salipiger abyssi</name>
    <dbReference type="NCBI Taxonomy" id="1250539"/>
    <lineage>
        <taxon>Bacteria</taxon>
        <taxon>Pseudomonadati</taxon>
        <taxon>Pseudomonadota</taxon>
        <taxon>Alphaproteobacteria</taxon>
        <taxon>Rhodobacterales</taxon>
        <taxon>Roseobacteraceae</taxon>
        <taxon>Salipiger</taxon>
    </lineage>
</organism>
<dbReference type="InterPro" id="IPR051533">
    <property type="entry name" value="WaaL-like"/>
</dbReference>
<dbReference type="GO" id="GO:0016874">
    <property type="term" value="F:ligase activity"/>
    <property type="evidence" value="ECO:0007669"/>
    <property type="project" value="UniProtKB-KW"/>
</dbReference>
<dbReference type="Proteomes" id="UP000187059">
    <property type="component" value="Chromosome"/>
</dbReference>
<reference evidence="3 4" key="1">
    <citation type="submission" date="2016-04" db="EMBL/GenBank/DDBJ databases">
        <title>Deep-sea bacteria in the southern Pacific.</title>
        <authorList>
            <person name="Tang K."/>
        </authorList>
    </citation>
    <scope>NUCLEOTIDE SEQUENCE [LARGE SCALE GENOMIC DNA]</scope>
    <source>
        <strain evidence="3 4">JLT2014</strain>
    </source>
</reference>
<dbReference type="OrthoDB" id="484624at2"/>
<feature type="transmembrane region" description="Helical" evidence="2">
    <location>
        <begin position="133"/>
        <end position="152"/>
    </location>
</feature>
<keyword evidence="2" id="KW-1133">Transmembrane helix</keyword>
<protein>
    <submittedName>
        <fullName evidence="3">O-antigen ligase like membrane protein</fullName>
    </submittedName>
</protein>
<gene>
    <name evidence="3" type="ORF">Ga0080574_TMP1842</name>
</gene>
<dbReference type="EMBL" id="CP015093">
    <property type="protein sequence ID" value="APZ52176.1"/>
    <property type="molecule type" value="Genomic_DNA"/>
</dbReference>
<evidence type="ECO:0000256" key="2">
    <source>
        <dbReference type="SAM" id="Phobius"/>
    </source>
</evidence>
<feature type="transmembrane region" description="Helical" evidence="2">
    <location>
        <begin position="340"/>
        <end position="366"/>
    </location>
</feature>
<evidence type="ECO:0000313" key="4">
    <source>
        <dbReference type="Proteomes" id="UP000187059"/>
    </source>
</evidence>
<dbReference type="STRING" id="1250539.Ga0080574_TMP1842"/>
<accession>A0A1P8US69</accession>
<dbReference type="KEGG" id="paby:Ga0080574_TMP1842"/>
<dbReference type="AlphaFoldDB" id="A0A1P8US69"/>
<feature type="region of interest" description="Disordered" evidence="1">
    <location>
        <begin position="418"/>
        <end position="439"/>
    </location>
</feature>
<dbReference type="RefSeq" id="WP_076697716.1">
    <property type="nucleotide sequence ID" value="NZ_CP015093.1"/>
</dbReference>
<sequence length="439" mass="48071">MIAPQSPAESMVWKTILWTWPFYGIGALYVVGPVLAWLLAGLVVLSLYLGPAIRDDLRATGTVPPVIWAWMLGMLVMLVALWAGHLNWDLGLKQTIKSSIGWAKGWALLALFPLAGAILPVRREVLIRAQCRLGFWTLCIAPALLIAPYIGLPERIWTSPLKAVGGPGPEYFSVYFFTYDPASWTPRWQFYAPWSPFAALLGVTMVLFALEEKENRWRAAGIAAGTLMILASKSRMGLVGLVACTIGPRMMPLVLRSWAWAVLAGLTASLAITGPWLARTIGAGIDGFKSARADSTRVRATLQRIAHERWQEEAVWFGHGTVQPGPHLVEYMPIGSHHTWFGLLFVKGLVGLLAFAVPLIWQIGLAMKDAAQSARGRLPLGLCMVLVLLSFGENIEIEAYLLWPALMMLGIHARECARSGEKQPRTSTESAKMPSAGPA</sequence>
<feature type="transmembrane region" description="Helical" evidence="2">
    <location>
        <begin position="258"/>
        <end position="278"/>
    </location>
</feature>
<name>A0A1P8US69_9RHOB</name>
<proteinExistence type="predicted"/>
<evidence type="ECO:0000256" key="1">
    <source>
        <dbReference type="SAM" id="MobiDB-lite"/>
    </source>
</evidence>